<organism evidence="3 4">
    <name type="scientific">Hallella seregens ATCC 51272</name>
    <dbReference type="NCBI Taxonomy" id="1336250"/>
    <lineage>
        <taxon>Bacteria</taxon>
        <taxon>Pseudomonadati</taxon>
        <taxon>Bacteroidota</taxon>
        <taxon>Bacteroidia</taxon>
        <taxon>Bacteroidales</taxon>
        <taxon>Prevotellaceae</taxon>
        <taxon>Hallella</taxon>
    </lineage>
</organism>
<dbReference type="Proteomes" id="UP001589688">
    <property type="component" value="Unassembled WGS sequence"/>
</dbReference>
<dbReference type="Pfam" id="PF17116">
    <property type="entry name" value="T9SS_plug_1st"/>
    <property type="match status" value="1"/>
</dbReference>
<sequence>MKQAILALLLTALPPLAALAQRNEVKSARVATLQVTAGNNWQDIPLITLGQETPIVIAFDDLTHDYHRYTYRLEHCEADWSVSEELFASDYCAGFAEGNTIDDYSPSVNTNQLYTHYRLQIPNDRCRLKMSGNYKVTVYDEDAGNSEMLTACFMVVEPQMKVGMAVTTNTDRDLNGRHQQVAMTVGYGNLRVTNPVTQVKTVVMQNGRWDNAVVNSKPQYVMNDGLRWDHNRDFIFNAGNEYHKFEMLDMNHTTLGLESLDWDGQMYHARVWTDEPRPSYIYDEDADGAFCIRNSDNDGNDVLSEYAMVHFRLKSPQLPGEVYLNGAWTNDRMLPPYRMQWDDAQQIYEGAVWLKQGYYSYQYLLLQADGTTVPVPSEGNFYQTENRYQALVYFREAGGRTDRLVGYGQCRANSQPNH</sequence>
<reference evidence="3 4" key="1">
    <citation type="submission" date="2024-09" db="EMBL/GenBank/DDBJ databases">
        <authorList>
            <person name="Sun Q."/>
            <person name="Mori K."/>
        </authorList>
    </citation>
    <scope>NUCLEOTIDE SEQUENCE [LARGE SCALE GENOMIC DNA]</scope>
    <source>
        <strain evidence="3 4">ATCC 51272</strain>
    </source>
</reference>
<feature type="domain" description="Type 9 secretion system plug protein N-terminal" evidence="2">
    <location>
        <begin position="30"/>
        <end position="157"/>
    </location>
</feature>
<evidence type="ECO:0000259" key="2">
    <source>
        <dbReference type="Pfam" id="PF17116"/>
    </source>
</evidence>
<name>A0ABV5ZH30_9BACT</name>
<keyword evidence="4" id="KW-1185">Reference proteome</keyword>
<keyword evidence="1" id="KW-0732">Signal</keyword>
<dbReference type="EMBL" id="JBHLZF010000001">
    <property type="protein sequence ID" value="MFB9896671.1"/>
    <property type="molecule type" value="Genomic_DNA"/>
</dbReference>
<dbReference type="InterPro" id="IPR031345">
    <property type="entry name" value="T9SS_Plug_N"/>
</dbReference>
<feature type="chain" id="PRO_5047419901" evidence="1">
    <location>
        <begin position="21"/>
        <end position="418"/>
    </location>
</feature>
<accession>A0ABV5ZH30</accession>
<proteinExistence type="predicted"/>
<gene>
    <name evidence="3" type="ORF">ACFFK8_02230</name>
</gene>
<evidence type="ECO:0000256" key="1">
    <source>
        <dbReference type="SAM" id="SignalP"/>
    </source>
</evidence>
<protein>
    <submittedName>
        <fullName evidence="3">DUF5103 domain-containing protein</fullName>
    </submittedName>
</protein>
<evidence type="ECO:0000313" key="3">
    <source>
        <dbReference type="EMBL" id="MFB9896671.1"/>
    </source>
</evidence>
<evidence type="ECO:0000313" key="4">
    <source>
        <dbReference type="Proteomes" id="UP001589688"/>
    </source>
</evidence>
<feature type="signal peptide" evidence="1">
    <location>
        <begin position="1"/>
        <end position="20"/>
    </location>
</feature>
<dbReference type="RefSeq" id="WP_005846579.1">
    <property type="nucleotide sequence ID" value="NZ_JADU01000019.1"/>
</dbReference>
<comment type="caution">
    <text evidence="3">The sequence shown here is derived from an EMBL/GenBank/DDBJ whole genome shotgun (WGS) entry which is preliminary data.</text>
</comment>